<dbReference type="EMBL" id="LR798249">
    <property type="protein sequence ID" value="CAB5217970.1"/>
    <property type="molecule type" value="Genomic_DNA"/>
</dbReference>
<protein>
    <recommendedName>
        <fullName evidence="1">PXA domain-containing protein</fullName>
    </recommendedName>
</protein>
<proteinExistence type="predicted"/>
<evidence type="ECO:0000259" key="1">
    <source>
        <dbReference type="PROSITE" id="PS51207"/>
    </source>
</evidence>
<feature type="domain" description="PXA" evidence="1">
    <location>
        <begin position="1"/>
        <end position="20"/>
    </location>
</feature>
<dbReference type="PROSITE" id="PS51207">
    <property type="entry name" value="PXA"/>
    <property type="match status" value="1"/>
</dbReference>
<dbReference type="InterPro" id="IPR003114">
    <property type="entry name" value="Phox_assoc"/>
</dbReference>
<accession>A0A6J7WJI3</accession>
<name>A0A6J7WJI3_9CAUD</name>
<gene>
    <name evidence="2" type="ORF">UFOVP201_38</name>
</gene>
<sequence length="78" mass="8352">MASNPDAINAKIAKLISESWESITADLEASQRKSTAFNVVVNVNKEADGSLSFVVKNNFRKQTIVSQPVSTKSAGKLA</sequence>
<evidence type="ECO:0000313" key="2">
    <source>
        <dbReference type="EMBL" id="CAB5217970.1"/>
    </source>
</evidence>
<organism evidence="2">
    <name type="scientific">uncultured Caudovirales phage</name>
    <dbReference type="NCBI Taxonomy" id="2100421"/>
    <lineage>
        <taxon>Viruses</taxon>
        <taxon>Duplodnaviria</taxon>
        <taxon>Heunggongvirae</taxon>
        <taxon>Uroviricota</taxon>
        <taxon>Caudoviricetes</taxon>
        <taxon>Peduoviridae</taxon>
        <taxon>Maltschvirus</taxon>
        <taxon>Maltschvirus maltsch</taxon>
    </lineage>
</organism>
<reference evidence="2" key="1">
    <citation type="submission" date="2020-05" db="EMBL/GenBank/DDBJ databases">
        <authorList>
            <person name="Chiriac C."/>
            <person name="Salcher M."/>
            <person name="Ghai R."/>
            <person name="Kavagutti S V."/>
        </authorList>
    </citation>
    <scope>NUCLEOTIDE SEQUENCE</scope>
</reference>